<name>A0A5P8W3E0_9NOSO</name>
<keyword evidence="5" id="KW-0460">Magnesium</keyword>
<keyword evidence="1 5" id="KW-1277">Toxin-antitoxin system</keyword>
<proteinExistence type="inferred from homology"/>
<evidence type="ECO:0000256" key="4">
    <source>
        <dbReference type="ARBA" id="ARBA00022801"/>
    </source>
</evidence>
<comment type="function">
    <text evidence="5">Toxic component of a toxin-antitoxin (TA) system. An RNase.</text>
</comment>
<dbReference type="KEGG" id="nsh:GXM_04030"/>
<evidence type="ECO:0000256" key="3">
    <source>
        <dbReference type="ARBA" id="ARBA00022723"/>
    </source>
</evidence>
<dbReference type="EMBL" id="CP045226">
    <property type="protein sequence ID" value="QFS46549.1"/>
    <property type="molecule type" value="Genomic_DNA"/>
</dbReference>
<feature type="domain" description="PIN" evidence="6">
    <location>
        <begin position="9"/>
        <end position="140"/>
    </location>
</feature>
<dbReference type="Pfam" id="PF01850">
    <property type="entry name" value="PIN"/>
    <property type="match status" value="1"/>
</dbReference>
<evidence type="ECO:0000256" key="1">
    <source>
        <dbReference type="ARBA" id="ARBA00022649"/>
    </source>
</evidence>
<evidence type="ECO:0000259" key="6">
    <source>
        <dbReference type="Pfam" id="PF01850"/>
    </source>
</evidence>
<evidence type="ECO:0000256" key="5">
    <source>
        <dbReference type="HAMAP-Rule" id="MF_00265"/>
    </source>
</evidence>
<protein>
    <recommendedName>
        <fullName evidence="5">Ribonuclease VapC</fullName>
        <shortName evidence="5">RNase VapC</shortName>
        <ecNumber evidence="5">3.1.-.-</ecNumber>
    </recommendedName>
    <alternativeName>
        <fullName evidence="5">Toxin VapC</fullName>
    </alternativeName>
</protein>
<dbReference type="EC" id="3.1.-.-" evidence="5"/>
<dbReference type="AlphaFoldDB" id="A0A5P8W3E0"/>
<dbReference type="SUPFAM" id="SSF88723">
    <property type="entry name" value="PIN domain-like"/>
    <property type="match status" value="1"/>
</dbReference>
<sequence>MVIGGGNPVFLDTNILVYASQIQSPFHQVAIEAIQGFYDAGVELWISRQVLREYLATLTRPQQFVNPLPIAIVIQDLRYFYNRFRVAEDSSQVTERLLTLMEEVPSGGKQVHDANIVATMLVYGIPQLLTHNTSDFARFSGLISVLPLQG</sequence>
<dbReference type="GO" id="GO:0000287">
    <property type="term" value="F:magnesium ion binding"/>
    <property type="evidence" value="ECO:0007669"/>
    <property type="project" value="UniProtKB-UniRule"/>
</dbReference>
<dbReference type="InterPro" id="IPR029060">
    <property type="entry name" value="PIN-like_dom_sf"/>
</dbReference>
<dbReference type="HAMAP" id="MF_00265">
    <property type="entry name" value="VapC_Nob1"/>
    <property type="match status" value="1"/>
</dbReference>
<keyword evidence="3 5" id="KW-0479">Metal-binding</keyword>
<dbReference type="GO" id="GO:0016787">
    <property type="term" value="F:hydrolase activity"/>
    <property type="evidence" value="ECO:0007669"/>
    <property type="project" value="UniProtKB-KW"/>
</dbReference>
<keyword evidence="8" id="KW-1185">Reference proteome</keyword>
<dbReference type="GO" id="GO:0004540">
    <property type="term" value="F:RNA nuclease activity"/>
    <property type="evidence" value="ECO:0007669"/>
    <property type="project" value="InterPro"/>
</dbReference>
<keyword evidence="5" id="KW-0800">Toxin</keyword>
<dbReference type="Proteomes" id="UP000326678">
    <property type="component" value="Chromosome Gxm1"/>
</dbReference>
<dbReference type="GO" id="GO:0090729">
    <property type="term" value="F:toxin activity"/>
    <property type="evidence" value="ECO:0007669"/>
    <property type="project" value="UniProtKB-KW"/>
</dbReference>
<keyword evidence="4 5" id="KW-0378">Hydrolase</keyword>
<reference evidence="7 8" key="1">
    <citation type="submission" date="2019-10" db="EMBL/GenBank/DDBJ databases">
        <title>Genomic and transcriptomic insights into the perfect genentic adaptation of a filamentous nitrogen-fixing cyanobacterium to rice fields.</title>
        <authorList>
            <person name="Chen Z."/>
        </authorList>
    </citation>
    <scope>NUCLEOTIDE SEQUENCE [LARGE SCALE GENOMIC DNA]</scope>
    <source>
        <strain evidence="7">CCNUC1</strain>
    </source>
</reference>
<evidence type="ECO:0000313" key="7">
    <source>
        <dbReference type="EMBL" id="QFS46549.1"/>
    </source>
</evidence>
<comment type="cofactor">
    <cofactor evidence="5">
        <name>Mg(2+)</name>
        <dbReference type="ChEBI" id="CHEBI:18420"/>
    </cofactor>
</comment>
<comment type="similarity">
    <text evidence="5">Belongs to the PINc/VapC protein family.</text>
</comment>
<evidence type="ECO:0000256" key="2">
    <source>
        <dbReference type="ARBA" id="ARBA00022722"/>
    </source>
</evidence>
<feature type="binding site" evidence="5">
    <location>
        <position position="113"/>
    </location>
    <ligand>
        <name>Mg(2+)</name>
        <dbReference type="ChEBI" id="CHEBI:18420"/>
    </ligand>
</feature>
<accession>A0A5P8W3E0</accession>
<dbReference type="RefSeq" id="WP_152589462.1">
    <property type="nucleotide sequence ID" value="NZ_CP045226.1"/>
</dbReference>
<feature type="binding site" evidence="5">
    <location>
        <position position="12"/>
    </location>
    <ligand>
        <name>Mg(2+)</name>
        <dbReference type="ChEBI" id="CHEBI:18420"/>
    </ligand>
</feature>
<dbReference type="InterPro" id="IPR022907">
    <property type="entry name" value="VapC_family"/>
</dbReference>
<dbReference type="Gene3D" id="3.40.50.1010">
    <property type="entry name" value="5'-nuclease"/>
    <property type="match status" value="1"/>
</dbReference>
<gene>
    <name evidence="5" type="primary">vapC</name>
    <name evidence="7" type="ORF">GXM_04030</name>
</gene>
<dbReference type="InterPro" id="IPR002716">
    <property type="entry name" value="PIN_dom"/>
</dbReference>
<keyword evidence="2 5" id="KW-0540">Nuclease</keyword>
<evidence type="ECO:0000313" key="8">
    <source>
        <dbReference type="Proteomes" id="UP000326678"/>
    </source>
</evidence>
<organism evidence="7 8">
    <name type="scientific">Nostoc sphaeroides CCNUC1</name>
    <dbReference type="NCBI Taxonomy" id="2653204"/>
    <lineage>
        <taxon>Bacteria</taxon>
        <taxon>Bacillati</taxon>
        <taxon>Cyanobacteriota</taxon>
        <taxon>Cyanophyceae</taxon>
        <taxon>Nostocales</taxon>
        <taxon>Nostocaceae</taxon>
        <taxon>Nostoc</taxon>
    </lineage>
</organism>